<dbReference type="PROSITE" id="PS00606">
    <property type="entry name" value="KS3_1"/>
    <property type="match status" value="1"/>
</dbReference>
<evidence type="ECO:0000313" key="4">
    <source>
        <dbReference type="Proteomes" id="UP001590951"/>
    </source>
</evidence>
<name>A0ABR4AYJ3_9LECA</name>
<dbReference type="CDD" id="cd00828">
    <property type="entry name" value="elong_cond_enzymes"/>
    <property type="match status" value="1"/>
</dbReference>
<dbReference type="Pfam" id="PF00109">
    <property type="entry name" value="ketoacyl-synt"/>
    <property type="match status" value="1"/>
</dbReference>
<keyword evidence="1" id="KW-0808">Transferase</keyword>
<evidence type="ECO:0000313" key="3">
    <source>
        <dbReference type="EMBL" id="KAL2049699.1"/>
    </source>
</evidence>
<sequence length="165" mass="17882">MEPRAVQYEHLVAAQVPSGWAARRYGTPEDIITQVDKATLYVLVCTAEALLSAGIAFPYEFYEHTHVSEVTNCIGSGLGGSNARRSIHKDRTLDKSAQNDILQETFINTVSVWVNMLLLSSSGPIKTPVGACATALESVNIGYDTIITGQARICFEGGVDSFQEK</sequence>
<comment type="caution">
    <text evidence="3">The sequence shown here is derived from an EMBL/GenBank/DDBJ whole genome shotgun (WGS) entry which is preliminary data.</text>
</comment>
<dbReference type="Proteomes" id="UP001590951">
    <property type="component" value="Unassembled WGS sequence"/>
</dbReference>
<dbReference type="EMBL" id="JBHFEH010000059">
    <property type="protein sequence ID" value="KAL2049699.1"/>
    <property type="molecule type" value="Genomic_DNA"/>
</dbReference>
<evidence type="ECO:0000256" key="1">
    <source>
        <dbReference type="ARBA" id="ARBA00022679"/>
    </source>
</evidence>
<organism evidence="3 4">
    <name type="scientific">Lepraria finkii</name>
    <dbReference type="NCBI Taxonomy" id="1340010"/>
    <lineage>
        <taxon>Eukaryota</taxon>
        <taxon>Fungi</taxon>
        <taxon>Dikarya</taxon>
        <taxon>Ascomycota</taxon>
        <taxon>Pezizomycotina</taxon>
        <taxon>Lecanoromycetes</taxon>
        <taxon>OSLEUM clade</taxon>
        <taxon>Lecanoromycetidae</taxon>
        <taxon>Lecanorales</taxon>
        <taxon>Lecanorineae</taxon>
        <taxon>Stereocaulaceae</taxon>
        <taxon>Lepraria</taxon>
    </lineage>
</organism>
<proteinExistence type="predicted"/>
<accession>A0ABR4AYJ3</accession>
<dbReference type="InterPro" id="IPR018201">
    <property type="entry name" value="Ketoacyl_synth_AS"/>
</dbReference>
<dbReference type="InterPro" id="IPR016039">
    <property type="entry name" value="Thiolase-like"/>
</dbReference>
<keyword evidence="4" id="KW-1185">Reference proteome</keyword>
<dbReference type="SUPFAM" id="SSF53901">
    <property type="entry name" value="Thiolase-like"/>
    <property type="match status" value="1"/>
</dbReference>
<dbReference type="InterPro" id="IPR014030">
    <property type="entry name" value="Ketoacyl_synth_N"/>
</dbReference>
<protein>
    <recommendedName>
        <fullName evidence="2">Beta-ketoacyl synthase-like N-terminal domain-containing protein</fullName>
    </recommendedName>
</protein>
<dbReference type="InterPro" id="IPR047224">
    <property type="entry name" value="FAS_alpha_su_C"/>
</dbReference>
<gene>
    <name evidence="3" type="ORF">ABVK25_010040</name>
</gene>
<dbReference type="Gene3D" id="3.40.47.10">
    <property type="match status" value="1"/>
</dbReference>
<feature type="domain" description="Beta-ketoacyl synthase-like N-terminal" evidence="2">
    <location>
        <begin position="26"/>
        <end position="161"/>
    </location>
</feature>
<evidence type="ECO:0000259" key="2">
    <source>
        <dbReference type="Pfam" id="PF00109"/>
    </source>
</evidence>
<reference evidence="3 4" key="1">
    <citation type="submission" date="2024-09" db="EMBL/GenBank/DDBJ databases">
        <title>Rethinking Asexuality: The Enigmatic Case of Functional Sexual Genes in Lepraria (Stereocaulaceae).</title>
        <authorList>
            <person name="Doellman M."/>
            <person name="Sun Y."/>
            <person name="Barcenas-Pena A."/>
            <person name="Lumbsch H.T."/>
            <person name="Grewe F."/>
        </authorList>
    </citation>
    <scope>NUCLEOTIDE SEQUENCE [LARGE SCALE GENOMIC DNA]</scope>
    <source>
        <strain evidence="3 4">Grewe 0041</strain>
    </source>
</reference>